<organism evidence="1">
    <name type="scientific">Aphanomyces invadans</name>
    <dbReference type="NCBI Taxonomy" id="157072"/>
    <lineage>
        <taxon>Eukaryota</taxon>
        <taxon>Sar</taxon>
        <taxon>Stramenopiles</taxon>
        <taxon>Oomycota</taxon>
        <taxon>Saprolegniomycetes</taxon>
        <taxon>Saprolegniales</taxon>
        <taxon>Verrucalvaceae</taxon>
        <taxon>Aphanomyces</taxon>
    </lineage>
</organism>
<dbReference type="GeneID" id="20091754"/>
<evidence type="ECO:0000313" key="1">
    <source>
        <dbReference type="EMBL" id="ETV90514.1"/>
    </source>
</evidence>
<dbReference type="RefSeq" id="XP_008880830.1">
    <property type="nucleotide sequence ID" value="XM_008882608.1"/>
</dbReference>
<reference evidence="1" key="1">
    <citation type="submission" date="2013-12" db="EMBL/GenBank/DDBJ databases">
        <title>The Genome Sequence of Aphanomyces invadans NJM9701.</title>
        <authorList>
            <consortium name="The Broad Institute Genomics Platform"/>
            <person name="Russ C."/>
            <person name="Tyler B."/>
            <person name="van West P."/>
            <person name="Dieguez-Uribeondo J."/>
            <person name="Young S.K."/>
            <person name="Zeng Q."/>
            <person name="Gargeya S."/>
            <person name="Fitzgerald M."/>
            <person name="Abouelleil A."/>
            <person name="Alvarado L."/>
            <person name="Chapman S.B."/>
            <person name="Gainer-Dewar J."/>
            <person name="Goldberg J."/>
            <person name="Griggs A."/>
            <person name="Gujja S."/>
            <person name="Hansen M."/>
            <person name="Howarth C."/>
            <person name="Imamovic A."/>
            <person name="Ireland A."/>
            <person name="Larimer J."/>
            <person name="McCowan C."/>
            <person name="Murphy C."/>
            <person name="Pearson M."/>
            <person name="Poon T.W."/>
            <person name="Priest M."/>
            <person name="Roberts A."/>
            <person name="Saif S."/>
            <person name="Shea T."/>
            <person name="Sykes S."/>
            <person name="Wortman J."/>
            <person name="Nusbaum C."/>
            <person name="Birren B."/>
        </authorList>
    </citation>
    <scope>NUCLEOTIDE SEQUENCE [LARGE SCALE GENOMIC DNA]</scope>
    <source>
        <strain evidence="1">NJM9701</strain>
    </source>
</reference>
<accession>A0A024T954</accession>
<gene>
    <name evidence="1" type="ORF">H310_14704</name>
</gene>
<proteinExistence type="predicted"/>
<dbReference type="VEuPathDB" id="FungiDB:H310_14704"/>
<sequence length="174" mass="20275">MRKNRSPFLLHLDIDGAAITKCHHECIPRVVRDASMIDNVPRLDLEGVDRTALVAFMQIITPRKLTIGIVALDRLPYVSNRNRPSDSNDLELLVRVTVIARLILAHSILALGKIPRLHAELVASHEFVVYIRSKLSLRDRRGLHWCDHVDWSTVHSNWRRCRGRDWQWWKPRGW</sequence>
<dbReference type="EMBL" id="KI914033">
    <property type="protein sequence ID" value="ETV90514.1"/>
    <property type="molecule type" value="Genomic_DNA"/>
</dbReference>
<protein>
    <submittedName>
        <fullName evidence="1">Uncharacterized protein</fullName>
    </submittedName>
</protein>
<name>A0A024T954_9STRA</name>
<dbReference type="AlphaFoldDB" id="A0A024T954"/>